<dbReference type="Proteomes" id="UP000193200">
    <property type="component" value="Unassembled WGS sequence"/>
</dbReference>
<protein>
    <submittedName>
        <fullName evidence="1">Uncharacterized protein</fullName>
    </submittedName>
</protein>
<dbReference type="EMBL" id="FWFR01000003">
    <property type="protein sequence ID" value="SLN71868.1"/>
    <property type="molecule type" value="Genomic_DNA"/>
</dbReference>
<dbReference type="RefSeq" id="WP_139839757.1">
    <property type="nucleotide sequence ID" value="NZ_FWFR01000003.1"/>
</dbReference>
<proteinExistence type="predicted"/>
<gene>
    <name evidence="1" type="ORF">OCH7691_03408</name>
</gene>
<evidence type="ECO:0000313" key="2">
    <source>
        <dbReference type="Proteomes" id="UP000193200"/>
    </source>
</evidence>
<organism evidence="1 2">
    <name type="scientific">Oceanibacterium hippocampi</name>
    <dbReference type="NCBI Taxonomy" id="745714"/>
    <lineage>
        <taxon>Bacteria</taxon>
        <taxon>Pseudomonadati</taxon>
        <taxon>Pseudomonadota</taxon>
        <taxon>Alphaproteobacteria</taxon>
        <taxon>Sneathiellales</taxon>
        <taxon>Sneathiellaceae</taxon>
        <taxon>Oceanibacterium</taxon>
    </lineage>
</organism>
<dbReference type="AlphaFoldDB" id="A0A1Y5TZ87"/>
<reference evidence="1 2" key="1">
    <citation type="submission" date="2017-03" db="EMBL/GenBank/DDBJ databases">
        <authorList>
            <person name="Afonso C.L."/>
            <person name="Miller P.J."/>
            <person name="Scott M.A."/>
            <person name="Spackman E."/>
            <person name="Goraichik I."/>
            <person name="Dimitrov K.M."/>
            <person name="Suarez D.L."/>
            <person name="Swayne D.E."/>
        </authorList>
    </citation>
    <scope>NUCLEOTIDE SEQUENCE [LARGE SCALE GENOMIC DNA]</scope>
    <source>
        <strain evidence="1 2">CECT 7691</strain>
    </source>
</reference>
<keyword evidence="2" id="KW-1185">Reference proteome</keyword>
<evidence type="ECO:0000313" key="1">
    <source>
        <dbReference type="EMBL" id="SLN71868.1"/>
    </source>
</evidence>
<name>A0A1Y5TZ87_9PROT</name>
<sequence length="354" mass="41119">MSDLEQLRADCLLAEKFWGRSMAGLTAITYREKGEAAFLDTWFQTLRSHQNVHYLNGLKKLGIGENESPAVKACKYHYLTNQMGGLKMEYIEESPKKCWIRYLAPMWTYSGIAMLAMPAHTRRTMSRAWHPRNGELMGCDRLQYVRTKTIMEGDPYDEGYWIEHDRPLAPEETLLFKTEIRTPEFDPAKAPKLDPEIWPEERLYKARPKFGGGYLSRMTTVLLAKFGLDSTSYIMGQTMRCLAIQYIHELKDDQGIEGSDVQSVADIFAGILRACRQDFTVERISPTRTRIVLRNYKPFDWELPEKIRDSLFEFQRMGARVLNGRLRVTRSVEPEFGPVASEAWDFEDTGRWLW</sequence>
<accession>A0A1Y5TZ87</accession>
<dbReference type="InParanoid" id="A0A1Y5TZ87"/>
<dbReference type="OrthoDB" id="7251025at2"/>